<dbReference type="Gene3D" id="3.20.20.10">
    <property type="entry name" value="Alanine racemase"/>
    <property type="match status" value="1"/>
</dbReference>
<dbReference type="InterPro" id="IPR022644">
    <property type="entry name" value="De-COase2_N"/>
</dbReference>
<dbReference type="EMBL" id="JBBJBU010000003">
    <property type="protein sequence ID" value="KAK7206218.1"/>
    <property type="molecule type" value="Genomic_DNA"/>
</dbReference>
<dbReference type="GeneID" id="90035054"/>
<keyword evidence="5" id="KW-0456">Lyase</keyword>
<dbReference type="InterPro" id="IPR002433">
    <property type="entry name" value="Orn_de-COase"/>
</dbReference>
<comment type="subunit">
    <text evidence="8">Homodimer. Only the dimer is catalytically active, as the active sites are constructed of residues from both monomers.</text>
</comment>
<dbReference type="EC" id="4.1.1.17" evidence="7"/>
<dbReference type="InterPro" id="IPR022653">
    <property type="entry name" value="De-COase2_pyr-phos_BS"/>
</dbReference>
<comment type="cofactor">
    <cofactor evidence="1">
        <name>pyridoxal 5'-phosphate</name>
        <dbReference type="ChEBI" id="CHEBI:597326"/>
    </cofactor>
</comment>
<dbReference type="PRINTS" id="PR01182">
    <property type="entry name" value="ORNDCRBXLASE"/>
</dbReference>
<dbReference type="PRINTS" id="PR01179">
    <property type="entry name" value="ODADCRBXLASE"/>
</dbReference>
<feature type="domain" description="Orn/DAP/Arg decarboxylase 2 N-terminal" evidence="10">
    <location>
        <begin position="82"/>
        <end position="310"/>
    </location>
</feature>
<keyword evidence="4" id="KW-0663">Pyridoxal phosphate</keyword>
<reference evidence="11 12" key="1">
    <citation type="submission" date="2024-03" db="EMBL/GenBank/DDBJ databases">
        <title>Genome-scale model development and genomic sequencing of the oleaginous clade Lipomyces.</title>
        <authorList>
            <consortium name="Lawrence Berkeley National Laboratory"/>
            <person name="Czajka J.J."/>
            <person name="Han Y."/>
            <person name="Kim J."/>
            <person name="Mondo S.J."/>
            <person name="Hofstad B.A."/>
            <person name="Robles A."/>
            <person name="Haridas S."/>
            <person name="Riley R."/>
            <person name="LaButti K."/>
            <person name="Pangilinan J."/>
            <person name="Andreopoulos W."/>
            <person name="Lipzen A."/>
            <person name="Yan J."/>
            <person name="Wang M."/>
            <person name="Ng V."/>
            <person name="Grigoriev I.V."/>
            <person name="Spatafora J.W."/>
            <person name="Magnuson J.K."/>
            <person name="Baker S.E."/>
            <person name="Pomraning K.R."/>
        </authorList>
    </citation>
    <scope>NUCLEOTIDE SEQUENCE [LARGE SCALE GENOMIC DNA]</scope>
    <source>
        <strain evidence="11 12">Phaff 52-87</strain>
    </source>
</reference>
<dbReference type="InterPro" id="IPR022657">
    <property type="entry name" value="De-COase2_CS"/>
</dbReference>
<dbReference type="PROSITE" id="PS00879">
    <property type="entry name" value="ODR_DC_2_2"/>
    <property type="match status" value="1"/>
</dbReference>
<dbReference type="SUPFAM" id="SSF51419">
    <property type="entry name" value="PLP-binding barrel"/>
    <property type="match status" value="1"/>
</dbReference>
<dbReference type="Gene3D" id="2.40.37.10">
    <property type="entry name" value="Lyase, Ornithine Decarboxylase, Chain A, domain 1"/>
    <property type="match status" value="1"/>
</dbReference>
<evidence type="ECO:0000259" key="10">
    <source>
        <dbReference type="Pfam" id="PF02784"/>
    </source>
</evidence>
<keyword evidence="12" id="KW-1185">Reference proteome</keyword>
<organism evidence="11 12">
    <name type="scientific">Myxozyma melibiosi</name>
    <dbReference type="NCBI Taxonomy" id="54550"/>
    <lineage>
        <taxon>Eukaryota</taxon>
        <taxon>Fungi</taxon>
        <taxon>Dikarya</taxon>
        <taxon>Ascomycota</taxon>
        <taxon>Saccharomycotina</taxon>
        <taxon>Lipomycetes</taxon>
        <taxon>Lipomycetales</taxon>
        <taxon>Lipomycetaceae</taxon>
        <taxon>Myxozyma</taxon>
    </lineage>
</organism>
<dbReference type="InterPro" id="IPR029066">
    <property type="entry name" value="PLP-binding_barrel"/>
</dbReference>
<dbReference type="PANTHER" id="PTHR11482">
    <property type="entry name" value="ARGININE/DIAMINOPIMELATE/ORNITHINE DECARBOXYLASE"/>
    <property type="match status" value="1"/>
</dbReference>
<dbReference type="PANTHER" id="PTHR11482:SF6">
    <property type="entry name" value="ORNITHINE DECARBOXYLASE 1-RELATED"/>
    <property type="match status" value="1"/>
</dbReference>
<evidence type="ECO:0000256" key="1">
    <source>
        <dbReference type="ARBA" id="ARBA00001933"/>
    </source>
</evidence>
<evidence type="ECO:0000256" key="9">
    <source>
        <dbReference type="ARBA" id="ARBA00049127"/>
    </source>
</evidence>
<dbReference type="Pfam" id="PF02784">
    <property type="entry name" value="Orn_Arg_deC_N"/>
    <property type="match status" value="1"/>
</dbReference>
<evidence type="ECO:0000313" key="11">
    <source>
        <dbReference type="EMBL" id="KAK7206218.1"/>
    </source>
</evidence>
<proteinExistence type="inferred from homology"/>
<dbReference type="RefSeq" id="XP_064769251.1">
    <property type="nucleotide sequence ID" value="XM_064909542.1"/>
</dbReference>
<comment type="similarity">
    <text evidence="2">Belongs to the Orn/Lys/Arg decarboxylase class-II family.</text>
</comment>
<dbReference type="InterPro" id="IPR000183">
    <property type="entry name" value="Orn/DAP/Arg_de-COase"/>
</dbReference>
<evidence type="ECO:0000256" key="3">
    <source>
        <dbReference type="ARBA" id="ARBA00022793"/>
    </source>
</evidence>
<evidence type="ECO:0000256" key="6">
    <source>
        <dbReference type="ARBA" id="ARBA00034115"/>
    </source>
</evidence>
<name>A0ABR1FAS0_9ASCO</name>
<gene>
    <name evidence="11" type="ORF">BZA70DRAFT_127016</name>
</gene>
<dbReference type="CDD" id="cd00622">
    <property type="entry name" value="PLPDE_III_ODC"/>
    <property type="match status" value="1"/>
</dbReference>
<keyword evidence="3" id="KW-0210">Decarboxylase</keyword>
<comment type="caution">
    <text evidence="11">The sequence shown here is derived from an EMBL/GenBank/DDBJ whole genome shotgun (WGS) entry which is preliminary data.</text>
</comment>
<evidence type="ECO:0000256" key="7">
    <source>
        <dbReference type="ARBA" id="ARBA00034138"/>
    </source>
</evidence>
<dbReference type="Proteomes" id="UP001498771">
    <property type="component" value="Unassembled WGS sequence"/>
</dbReference>
<accession>A0ABR1FAS0</accession>
<dbReference type="InterPro" id="IPR009006">
    <property type="entry name" value="Ala_racemase/Decarboxylase_C"/>
</dbReference>
<evidence type="ECO:0000256" key="5">
    <source>
        <dbReference type="ARBA" id="ARBA00023239"/>
    </source>
</evidence>
<dbReference type="SUPFAM" id="SSF50621">
    <property type="entry name" value="Alanine racemase C-terminal domain-like"/>
    <property type="match status" value="1"/>
</dbReference>
<comment type="pathway">
    <text evidence="6">Amine and polyamine biosynthesis; putrescine biosynthesis via L-ornithine pathway; putrescine from L-ornithine: step 1/1.</text>
</comment>
<evidence type="ECO:0000313" key="12">
    <source>
        <dbReference type="Proteomes" id="UP001498771"/>
    </source>
</evidence>
<comment type="catalytic activity">
    <reaction evidence="9">
        <text>L-ornithine + H(+) = putrescine + CO2</text>
        <dbReference type="Rhea" id="RHEA:22964"/>
        <dbReference type="ChEBI" id="CHEBI:15378"/>
        <dbReference type="ChEBI" id="CHEBI:16526"/>
        <dbReference type="ChEBI" id="CHEBI:46911"/>
        <dbReference type="ChEBI" id="CHEBI:326268"/>
        <dbReference type="EC" id="4.1.1.17"/>
    </reaction>
</comment>
<sequence length="449" mass="48943">MTEVAPNALCAPSLSTPLAAHELAVSHALVAHLKAAAHAPAPTPAAHAHALISRAFRNRVGRVDTDSCDAGGEDSFFVADIGEVYRQHVRWKQNLPRVEPFYAVKCNPDLKLLKLLARLGTGFDCASKKEMDLVLSLGVSPSRIVYAHPCKAASFVRYACQRDVRKMTFDNAEELQKIKRYFPEAELLLRIVTDDTDSLCQFSMKYGAHLQSTESLLKLAQSLDLNVVGVSFHVGSGAAGGKPFAEAVHNASKVFEVAAKLGLTLTTLDVGGGFCDDNFEEIAALLGPVVDAYFPPSVRVIAEPGRYYAATAFTLASHVIARRDVPQLENVMLYLNDGVYGNMNCILFDHQHPAVRVLTHRGRFMYGLAENQSGPITASVWGPTCDGIDCITNECTLPYALEVGDWVYFDNFGAYTLSAATGFNGFNDQCDVIYVCSEENARLLLEEEV</sequence>
<evidence type="ECO:0000256" key="2">
    <source>
        <dbReference type="ARBA" id="ARBA00008872"/>
    </source>
</evidence>
<evidence type="ECO:0000256" key="4">
    <source>
        <dbReference type="ARBA" id="ARBA00022898"/>
    </source>
</evidence>
<protein>
    <recommendedName>
        <fullName evidence="7">ornithine decarboxylase</fullName>
        <ecNumber evidence="7">4.1.1.17</ecNumber>
    </recommendedName>
</protein>
<evidence type="ECO:0000256" key="8">
    <source>
        <dbReference type="ARBA" id="ARBA00046672"/>
    </source>
</evidence>
<dbReference type="PROSITE" id="PS00878">
    <property type="entry name" value="ODR_DC_2_1"/>
    <property type="match status" value="1"/>
</dbReference>